<keyword evidence="2" id="KW-0597">Phosphoprotein</keyword>
<dbReference type="PANTHER" id="PTHR24351">
    <property type="entry name" value="RIBOSOMAL PROTEIN S6 KINASE"/>
    <property type="match status" value="1"/>
</dbReference>
<gene>
    <name evidence="11" type="primary">PSK1</name>
    <name evidence="11" type="ORF">HK103_007509</name>
</gene>
<dbReference type="Gene3D" id="3.30.200.20">
    <property type="entry name" value="Phosphorylase Kinase, domain 1"/>
    <property type="match status" value="1"/>
</dbReference>
<evidence type="ECO:0000259" key="10">
    <source>
        <dbReference type="PROSITE" id="PS51285"/>
    </source>
</evidence>
<dbReference type="PROSITE" id="PS50011">
    <property type="entry name" value="PROTEIN_KINASE_DOM"/>
    <property type="match status" value="1"/>
</dbReference>
<comment type="similarity">
    <text evidence="8">Belongs to the protein kinase superfamily.</text>
</comment>
<dbReference type="PROSITE" id="PS00107">
    <property type="entry name" value="PROTEIN_KINASE_ATP"/>
    <property type="match status" value="1"/>
</dbReference>
<feature type="domain" description="AGC-kinase C-terminal" evidence="10">
    <location>
        <begin position="313"/>
        <end position="378"/>
    </location>
</feature>
<dbReference type="GO" id="GO:0004674">
    <property type="term" value="F:protein serine/threonine kinase activity"/>
    <property type="evidence" value="ECO:0007669"/>
    <property type="project" value="UniProtKB-KW"/>
</dbReference>
<protein>
    <submittedName>
        <fullName evidence="11">Serine/threonine protein kinase psk1</fullName>
    </submittedName>
</protein>
<dbReference type="SUPFAM" id="SSF56112">
    <property type="entry name" value="Protein kinase-like (PK-like)"/>
    <property type="match status" value="1"/>
</dbReference>
<dbReference type="InterPro" id="IPR011009">
    <property type="entry name" value="Kinase-like_dom_sf"/>
</dbReference>
<feature type="binding site" evidence="7">
    <location>
        <position position="92"/>
    </location>
    <ligand>
        <name>ATP</name>
        <dbReference type="ChEBI" id="CHEBI:30616"/>
    </ligand>
</feature>
<sequence>MEDDNESVHSNNSEKQEIFQFDDMNTALESEPIKNSFSKIQKDDIVLPIKSFSLGKRMQLEDFNVLSVIGKGAYGKVYLVREIETKQIFAMKVLKKASIVLHEQQTRNERSILKDIDSPFIVKLYYAFQSPFRLYLILTYCAGGELFTLLNRERMFTQDASRFYISELLLGIEHLHSLGIIYRDLKPENVMLDNDGHIKLTDFGLSKVAIDAHTICGTIEFMAPEILQEQPYGKVVDYWSLGIMLYDMLTGSPPFTGSNRKKIMENVVKKKPMFPKYLTTTSRDLLTKLLKKHPGVRLGSQGIDQIKSHQFFEKLDWKKVLEKQYEPPFKPVLNDSLDTSNFASEFTEMSSNSLLNDQLALVDTNPFEGFSFVASHKS</sequence>
<name>A0AAD5UFB4_9FUNG</name>
<dbReference type="Proteomes" id="UP001210925">
    <property type="component" value="Unassembled WGS sequence"/>
</dbReference>
<dbReference type="FunFam" id="3.30.200.20:FF:000042">
    <property type="entry name" value="Aurora kinase A"/>
    <property type="match status" value="1"/>
</dbReference>
<dbReference type="Pfam" id="PF00433">
    <property type="entry name" value="Pkinase_C"/>
    <property type="match status" value="1"/>
</dbReference>
<dbReference type="PROSITE" id="PS00108">
    <property type="entry name" value="PROTEIN_KINASE_ST"/>
    <property type="match status" value="1"/>
</dbReference>
<dbReference type="InterPro" id="IPR000719">
    <property type="entry name" value="Prot_kinase_dom"/>
</dbReference>
<evidence type="ECO:0000256" key="1">
    <source>
        <dbReference type="ARBA" id="ARBA00022527"/>
    </source>
</evidence>
<dbReference type="SMART" id="SM00133">
    <property type="entry name" value="S_TK_X"/>
    <property type="match status" value="1"/>
</dbReference>
<comment type="caution">
    <text evidence="11">The sequence shown here is derived from an EMBL/GenBank/DDBJ whole genome shotgun (WGS) entry which is preliminary data.</text>
</comment>
<dbReference type="AlphaFoldDB" id="A0AAD5UFB4"/>
<accession>A0AAD5UFB4</accession>
<proteinExistence type="inferred from homology"/>
<dbReference type="Pfam" id="PF00069">
    <property type="entry name" value="Pkinase"/>
    <property type="match status" value="1"/>
</dbReference>
<keyword evidence="1 8" id="KW-0723">Serine/threonine-protein kinase</keyword>
<evidence type="ECO:0000256" key="3">
    <source>
        <dbReference type="ARBA" id="ARBA00022679"/>
    </source>
</evidence>
<keyword evidence="12" id="KW-1185">Reference proteome</keyword>
<evidence type="ECO:0000313" key="12">
    <source>
        <dbReference type="Proteomes" id="UP001210925"/>
    </source>
</evidence>
<keyword evidence="4 7" id="KW-0547">Nucleotide-binding</keyword>
<evidence type="ECO:0000259" key="9">
    <source>
        <dbReference type="PROSITE" id="PS50011"/>
    </source>
</evidence>
<dbReference type="InterPro" id="IPR000961">
    <property type="entry name" value="AGC-kinase_C"/>
</dbReference>
<dbReference type="GO" id="GO:0005524">
    <property type="term" value="F:ATP binding"/>
    <property type="evidence" value="ECO:0007669"/>
    <property type="project" value="UniProtKB-UniRule"/>
</dbReference>
<dbReference type="SMART" id="SM00220">
    <property type="entry name" value="S_TKc"/>
    <property type="match status" value="1"/>
</dbReference>
<dbReference type="InterPro" id="IPR008271">
    <property type="entry name" value="Ser/Thr_kinase_AS"/>
</dbReference>
<evidence type="ECO:0000256" key="7">
    <source>
        <dbReference type="PROSITE-ProRule" id="PRU10141"/>
    </source>
</evidence>
<keyword evidence="6 7" id="KW-0067">ATP-binding</keyword>
<evidence type="ECO:0000256" key="6">
    <source>
        <dbReference type="ARBA" id="ARBA00022840"/>
    </source>
</evidence>
<evidence type="ECO:0000256" key="5">
    <source>
        <dbReference type="ARBA" id="ARBA00022777"/>
    </source>
</evidence>
<dbReference type="FunFam" id="1.10.510.10:FF:000008">
    <property type="entry name" value="Non-specific serine/threonine protein kinase"/>
    <property type="match status" value="1"/>
</dbReference>
<dbReference type="Gene3D" id="1.10.510.10">
    <property type="entry name" value="Transferase(Phosphotransferase) domain 1"/>
    <property type="match status" value="1"/>
</dbReference>
<dbReference type="PROSITE" id="PS51285">
    <property type="entry name" value="AGC_KINASE_CTER"/>
    <property type="match status" value="1"/>
</dbReference>
<dbReference type="InterPro" id="IPR017441">
    <property type="entry name" value="Protein_kinase_ATP_BS"/>
</dbReference>
<evidence type="ECO:0000313" key="11">
    <source>
        <dbReference type="EMBL" id="KAJ3254121.1"/>
    </source>
</evidence>
<feature type="domain" description="Protein kinase" evidence="9">
    <location>
        <begin position="63"/>
        <end position="312"/>
    </location>
</feature>
<evidence type="ECO:0000256" key="2">
    <source>
        <dbReference type="ARBA" id="ARBA00022553"/>
    </source>
</evidence>
<keyword evidence="3" id="KW-0808">Transferase</keyword>
<keyword evidence="5 11" id="KW-0418">Kinase</keyword>
<evidence type="ECO:0000256" key="8">
    <source>
        <dbReference type="RuleBase" id="RU000304"/>
    </source>
</evidence>
<evidence type="ECO:0000256" key="4">
    <source>
        <dbReference type="ARBA" id="ARBA00022741"/>
    </source>
</evidence>
<reference evidence="11" key="1">
    <citation type="submission" date="2020-05" db="EMBL/GenBank/DDBJ databases">
        <title>Phylogenomic resolution of chytrid fungi.</title>
        <authorList>
            <person name="Stajich J.E."/>
            <person name="Amses K."/>
            <person name="Simmons R."/>
            <person name="Seto K."/>
            <person name="Myers J."/>
            <person name="Bonds A."/>
            <person name="Quandt C.A."/>
            <person name="Barry K."/>
            <person name="Liu P."/>
            <person name="Grigoriev I."/>
            <person name="Longcore J.E."/>
            <person name="James T.Y."/>
        </authorList>
    </citation>
    <scope>NUCLEOTIDE SEQUENCE</scope>
    <source>
        <strain evidence="11">PLAUS21</strain>
    </source>
</reference>
<dbReference type="InterPro" id="IPR017892">
    <property type="entry name" value="Pkinase_C"/>
</dbReference>
<dbReference type="EMBL" id="JADGKB010000092">
    <property type="protein sequence ID" value="KAJ3254121.1"/>
    <property type="molecule type" value="Genomic_DNA"/>
</dbReference>
<organism evidence="11 12">
    <name type="scientific">Boothiomyces macroporosus</name>
    <dbReference type="NCBI Taxonomy" id="261099"/>
    <lineage>
        <taxon>Eukaryota</taxon>
        <taxon>Fungi</taxon>
        <taxon>Fungi incertae sedis</taxon>
        <taxon>Chytridiomycota</taxon>
        <taxon>Chytridiomycota incertae sedis</taxon>
        <taxon>Chytridiomycetes</taxon>
        <taxon>Rhizophydiales</taxon>
        <taxon>Terramycetaceae</taxon>
        <taxon>Boothiomyces</taxon>
    </lineage>
</organism>